<dbReference type="EMBL" id="JAUCMX010000026">
    <property type="protein sequence ID" value="KAK3509626.1"/>
    <property type="molecule type" value="Genomic_DNA"/>
</dbReference>
<sequence>MCRVRITRCVSETLAAVPPLLISSKVETKRVKKHITTVYDSLRGLACVIALIDVGGRSSEVRRSVVVKKELSRKAKLSIYQSIYAPTLTYGHELWVMTERALEDDPPWPGVSPGLKALCSRILILLEEKEKESGRTEWMDGLTEEGLMVFASSFPQQERSLALPALRHILRSA</sequence>
<name>A0AAE0UKX0_9TELE</name>
<gene>
    <name evidence="1" type="ORF">QTP70_007014</name>
</gene>
<dbReference type="AlphaFoldDB" id="A0AAE0UKX0"/>
<dbReference type="Proteomes" id="UP001274896">
    <property type="component" value="Unassembled WGS sequence"/>
</dbReference>
<evidence type="ECO:0000313" key="2">
    <source>
        <dbReference type="Proteomes" id="UP001274896"/>
    </source>
</evidence>
<keyword evidence="2" id="KW-1185">Reference proteome</keyword>
<protein>
    <submittedName>
        <fullName evidence="1">Uncharacterized protein</fullName>
    </submittedName>
</protein>
<evidence type="ECO:0000313" key="1">
    <source>
        <dbReference type="EMBL" id="KAK3509626.1"/>
    </source>
</evidence>
<comment type="caution">
    <text evidence="1">The sequence shown here is derived from an EMBL/GenBank/DDBJ whole genome shotgun (WGS) entry which is preliminary data.</text>
</comment>
<organism evidence="1 2">
    <name type="scientific">Hemibagrus guttatus</name>
    <dbReference type="NCBI Taxonomy" id="175788"/>
    <lineage>
        <taxon>Eukaryota</taxon>
        <taxon>Metazoa</taxon>
        <taxon>Chordata</taxon>
        <taxon>Craniata</taxon>
        <taxon>Vertebrata</taxon>
        <taxon>Euteleostomi</taxon>
        <taxon>Actinopterygii</taxon>
        <taxon>Neopterygii</taxon>
        <taxon>Teleostei</taxon>
        <taxon>Ostariophysi</taxon>
        <taxon>Siluriformes</taxon>
        <taxon>Bagridae</taxon>
        <taxon>Hemibagrus</taxon>
    </lineage>
</organism>
<reference evidence="1" key="1">
    <citation type="submission" date="2023-06" db="EMBL/GenBank/DDBJ databases">
        <title>Male Hemibagrus guttatus genome.</title>
        <authorList>
            <person name="Bian C."/>
        </authorList>
    </citation>
    <scope>NUCLEOTIDE SEQUENCE</scope>
    <source>
        <strain evidence="1">Male_cb2023</strain>
        <tissue evidence="1">Muscle</tissue>
    </source>
</reference>
<accession>A0AAE0UKX0</accession>
<proteinExistence type="predicted"/>